<dbReference type="Proteomes" id="UP000237749">
    <property type="component" value="Unassembled WGS sequence"/>
</dbReference>
<dbReference type="PANTHER" id="PTHR43280">
    <property type="entry name" value="ARAC-FAMILY TRANSCRIPTIONAL REGULATOR"/>
    <property type="match status" value="1"/>
</dbReference>
<feature type="domain" description="HTH araC/xylS-type" evidence="4">
    <location>
        <begin position="1"/>
        <end position="86"/>
    </location>
</feature>
<keyword evidence="6" id="KW-1185">Reference proteome</keyword>
<protein>
    <submittedName>
        <fullName evidence="5">Helix-turn-helix protein</fullName>
    </submittedName>
</protein>
<evidence type="ECO:0000256" key="1">
    <source>
        <dbReference type="ARBA" id="ARBA00023015"/>
    </source>
</evidence>
<dbReference type="SUPFAM" id="SSF46689">
    <property type="entry name" value="Homeodomain-like"/>
    <property type="match status" value="1"/>
</dbReference>
<dbReference type="InterPro" id="IPR020449">
    <property type="entry name" value="Tscrpt_reg_AraC-type_HTH"/>
</dbReference>
<evidence type="ECO:0000256" key="2">
    <source>
        <dbReference type="ARBA" id="ARBA00023125"/>
    </source>
</evidence>
<dbReference type="AlphaFoldDB" id="A0A2S6HPN7"/>
<proteinExistence type="predicted"/>
<dbReference type="EMBL" id="PTJA01000009">
    <property type="protein sequence ID" value="PPK79525.1"/>
    <property type="molecule type" value="Genomic_DNA"/>
</dbReference>
<evidence type="ECO:0000313" key="6">
    <source>
        <dbReference type="Proteomes" id="UP000237749"/>
    </source>
</evidence>
<keyword evidence="2" id="KW-0238">DNA-binding</keyword>
<keyword evidence="1" id="KW-0805">Transcription regulation</keyword>
<gene>
    <name evidence="5" type="ORF">BXY41_1093</name>
</gene>
<evidence type="ECO:0000259" key="4">
    <source>
        <dbReference type="PROSITE" id="PS01124"/>
    </source>
</evidence>
<keyword evidence="3" id="KW-0804">Transcription</keyword>
<name>A0A2S6HPN7_9FIRM</name>
<dbReference type="SMART" id="SM00342">
    <property type="entry name" value="HTH_ARAC"/>
    <property type="match status" value="1"/>
</dbReference>
<dbReference type="Pfam" id="PF12833">
    <property type="entry name" value="HTH_18"/>
    <property type="match status" value="1"/>
</dbReference>
<evidence type="ECO:0000313" key="5">
    <source>
        <dbReference type="EMBL" id="PPK79525.1"/>
    </source>
</evidence>
<dbReference type="GO" id="GO:0043565">
    <property type="term" value="F:sequence-specific DNA binding"/>
    <property type="evidence" value="ECO:0007669"/>
    <property type="project" value="InterPro"/>
</dbReference>
<dbReference type="Gene3D" id="1.10.10.60">
    <property type="entry name" value="Homeodomain-like"/>
    <property type="match status" value="2"/>
</dbReference>
<accession>A0A2S6HPN7</accession>
<dbReference type="InterPro" id="IPR009057">
    <property type="entry name" value="Homeodomain-like_sf"/>
</dbReference>
<dbReference type="GO" id="GO:0003700">
    <property type="term" value="F:DNA-binding transcription factor activity"/>
    <property type="evidence" value="ECO:0007669"/>
    <property type="project" value="InterPro"/>
</dbReference>
<sequence>MPSVKGLAAAMGYSPNYLSDMLKKETGKTAQEYIKLQVLDAARELLLRTKEPIYRIAGRLGFEQPSSFTKFFKIQTGVSPQDYRNQHIV</sequence>
<organism evidence="5 6">
    <name type="scientific">Lacrimispora xylanisolvens</name>
    <dbReference type="NCBI Taxonomy" id="384636"/>
    <lineage>
        <taxon>Bacteria</taxon>
        <taxon>Bacillati</taxon>
        <taxon>Bacillota</taxon>
        <taxon>Clostridia</taxon>
        <taxon>Lachnospirales</taxon>
        <taxon>Lachnospiraceae</taxon>
        <taxon>Lacrimispora</taxon>
    </lineage>
</organism>
<reference evidence="5 6" key="1">
    <citation type="submission" date="2018-02" db="EMBL/GenBank/DDBJ databases">
        <title>Genomic Encyclopedia of Archaeal and Bacterial Type Strains, Phase II (KMG-II): from individual species to whole genera.</title>
        <authorList>
            <person name="Goeker M."/>
        </authorList>
    </citation>
    <scope>NUCLEOTIDE SEQUENCE [LARGE SCALE GENOMIC DNA]</scope>
    <source>
        <strain evidence="5 6">DSM 3808</strain>
    </source>
</reference>
<dbReference type="PRINTS" id="PR00032">
    <property type="entry name" value="HTHARAC"/>
</dbReference>
<comment type="caution">
    <text evidence="5">The sequence shown here is derived from an EMBL/GenBank/DDBJ whole genome shotgun (WGS) entry which is preliminary data.</text>
</comment>
<dbReference type="PANTHER" id="PTHR43280:SF32">
    <property type="entry name" value="TRANSCRIPTIONAL REGULATORY PROTEIN"/>
    <property type="match status" value="1"/>
</dbReference>
<dbReference type="PROSITE" id="PS01124">
    <property type="entry name" value="HTH_ARAC_FAMILY_2"/>
    <property type="match status" value="1"/>
</dbReference>
<evidence type="ECO:0000256" key="3">
    <source>
        <dbReference type="ARBA" id="ARBA00023163"/>
    </source>
</evidence>
<dbReference type="InterPro" id="IPR018060">
    <property type="entry name" value="HTH_AraC"/>
</dbReference>
<dbReference type="RefSeq" id="WP_207657082.1">
    <property type="nucleotide sequence ID" value="NZ_PTJA01000009.1"/>
</dbReference>